<evidence type="ECO:0000313" key="2">
    <source>
        <dbReference type="Proteomes" id="UP000012062"/>
    </source>
</evidence>
<reference evidence="1 2" key="1">
    <citation type="submission" date="2013-02" db="EMBL/GenBank/DDBJ databases">
        <authorList>
            <person name="Genoscope - CEA"/>
        </authorList>
    </citation>
    <scope>NUCLEOTIDE SEQUENCE [LARGE SCALE GENOMIC DNA]</scope>
    <source>
        <strain evidence="1 2">STM 2683</strain>
    </source>
</reference>
<dbReference type="Proteomes" id="UP000012062">
    <property type="component" value="Unassembled WGS sequence"/>
</dbReference>
<name>M5ETX8_9HYPH</name>
<evidence type="ECO:0000313" key="1">
    <source>
        <dbReference type="EMBL" id="CCV08439.1"/>
    </source>
</evidence>
<accession>M5ETX8</accession>
<keyword evidence="2" id="KW-1185">Reference proteome</keyword>
<gene>
    <name evidence="1" type="ORF">MESS2_740066</name>
</gene>
<organism evidence="1 2">
    <name type="scientific">Mesorhizobium metallidurans STM 2683</name>
    <dbReference type="NCBI Taxonomy" id="1297569"/>
    <lineage>
        <taxon>Bacteria</taxon>
        <taxon>Pseudomonadati</taxon>
        <taxon>Pseudomonadota</taxon>
        <taxon>Alphaproteobacteria</taxon>
        <taxon>Hyphomicrobiales</taxon>
        <taxon>Phyllobacteriaceae</taxon>
        <taxon>Mesorhizobium</taxon>
    </lineage>
</organism>
<comment type="caution">
    <text evidence="1">The sequence shown here is derived from an EMBL/GenBank/DDBJ whole genome shotgun (WGS) entry which is preliminary data.</text>
</comment>
<protein>
    <submittedName>
        <fullName evidence="1">Uncharacterized protein</fullName>
    </submittedName>
</protein>
<dbReference type="AlphaFoldDB" id="M5ETX8"/>
<dbReference type="EMBL" id="CAUM01000144">
    <property type="protein sequence ID" value="CCV08439.1"/>
    <property type="molecule type" value="Genomic_DNA"/>
</dbReference>
<sequence>MVPRSIATSSLAPDETGRLHLRMMRTFSAPCPKLMPFPQIAKSHVEAGMNAAVHNVCGSTVGSPGVRIFSITCRPLRWISSIPGRHLIADCHAA</sequence>
<proteinExistence type="predicted"/>